<dbReference type="Pfam" id="PF01951">
    <property type="entry name" value="Archease"/>
    <property type="match status" value="1"/>
</dbReference>
<dbReference type="InterPro" id="IPR023572">
    <property type="entry name" value="Archease_dom"/>
</dbReference>
<evidence type="ECO:0000256" key="4">
    <source>
        <dbReference type="ARBA" id="ARBA00022837"/>
    </source>
</evidence>
<protein>
    <recommendedName>
        <fullName evidence="5">Archease domain-containing protein</fullName>
    </recommendedName>
</protein>
<dbReference type="GO" id="GO:0008033">
    <property type="term" value="P:tRNA processing"/>
    <property type="evidence" value="ECO:0007669"/>
    <property type="project" value="UniProtKB-KW"/>
</dbReference>
<gene>
    <name evidence="6" type="ORF">ACD_3C00213G0003</name>
</gene>
<organism evidence="6">
    <name type="scientific">uncultured bacterium</name>
    <name type="common">gcode 4</name>
    <dbReference type="NCBI Taxonomy" id="1234023"/>
    <lineage>
        <taxon>Bacteria</taxon>
        <taxon>environmental samples</taxon>
    </lineage>
</organism>
<dbReference type="AlphaFoldDB" id="K2GB27"/>
<accession>K2GB27</accession>
<keyword evidence="2" id="KW-0819">tRNA processing</keyword>
<proteinExistence type="inferred from homology"/>
<keyword evidence="4" id="KW-0106">Calcium</keyword>
<evidence type="ECO:0000256" key="3">
    <source>
        <dbReference type="ARBA" id="ARBA00022723"/>
    </source>
</evidence>
<comment type="similarity">
    <text evidence="1">Belongs to the archease family.</text>
</comment>
<evidence type="ECO:0000259" key="5">
    <source>
        <dbReference type="Pfam" id="PF01951"/>
    </source>
</evidence>
<dbReference type="GO" id="GO:0046872">
    <property type="term" value="F:metal ion binding"/>
    <property type="evidence" value="ECO:0007669"/>
    <property type="project" value="UniProtKB-KW"/>
</dbReference>
<evidence type="ECO:0000256" key="1">
    <source>
        <dbReference type="ARBA" id="ARBA00007963"/>
    </source>
</evidence>
<comment type="caution">
    <text evidence="6">The sequence shown here is derived from an EMBL/GenBank/DDBJ whole genome shotgun (WGS) entry which is preliminary data.</text>
</comment>
<evidence type="ECO:0000313" key="6">
    <source>
        <dbReference type="EMBL" id="EKE27394.1"/>
    </source>
</evidence>
<sequence>MVTYEIIEHPSELRIRVYWKSIEEIFTNAGKVIWKILKTTPFPRTNKNIHLIKIKSSDMNNLLIDFLSEILTYSHINKSIYTKFNIKSIQETEITAEIFWYRVQWFDEDIKAVTYQDVNIMKTGRFYFVSDFVLDV</sequence>
<dbReference type="SUPFAM" id="SSF69819">
    <property type="entry name" value="MTH1598-like"/>
    <property type="match status" value="1"/>
</dbReference>
<feature type="domain" description="Archease" evidence="5">
    <location>
        <begin position="4"/>
        <end position="136"/>
    </location>
</feature>
<evidence type="ECO:0000256" key="2">
    <source>
        <dbReference type="ARBA" id="ARBA00022694"/>
    </source>
</evidence>
<dbReference type="Gene3D" id="3.55.10.10">
    <property type="entry name" value="Archease domain"/>
    <property type="match status" value="1"/>
</dbReference>
<dbReference type="EMBL" id="AMFJ01000487">
    <property type="protein sequence ID" value="EKE27394.1"/>
    <property type="molecule type" value="Genomic_DNA"/>
</dbReference>
<reference evidence="6" key="1">
    <citation type="journal article" date="2012" name="Science">
        <title>Fermentation, hydrogen, and sulfur metabolism in multiple uncultivated bacterial phyla.</title>
        <authorList>
            <person name="Wrighton K.C."/>
            <person name="Thomas B.C."/>
            <person name="Sharon I."/>
            <person name="Miller C.S."/>
            <person name="Castelle C.J."/>
            <person name="VerBerkmoes N.C."/>
            <person name="Wilkins M.J."/>
            <person name="Hettich R.L."/>
            <person name="Lipton M.S."/>
            <person name="Williams K.H."/>
            <person name="Long P.E."/>
            <person name="Banfield J.F."/>
        </authorList>
    </citation>
    <scope>NUCLEOTIDE SEQUENCE [LARGE SCALE GENOMIC DNA]</scope>
</reference>
<keyword evidence="3" id="KW-0479">Metal-binding</keyword>
<dbReference type="InterPro" id="IPR036820">
    <property type="entry name" value="Archease_dom_sf"/>
</dbReference>
<name>K2GB27_9BACT</name>